<feature type="domain" description="Transcription factor TFIIB cyclin-like" evidence="3">
    <location>
        <begin position="195"/>
        <end position="246"/>
    </location>
</feature>
<keyword evidence="1" id="KW-0805">Transcription regulation</keyword>
<dbReference type="PANTHER" id="PTHR11618">
    <property type="entry name" value="TRANSCRIPTION INITIATION FACTOR IIB-RELATED"/>
    <property type="match status" value="1"/>
</dbReference>
<organism evidence="4">
    <name type="scientific">Mimivirus LCMiAC02</name>
    <dbReference type="NCBI Taxonomy" id="2506609"/>
    <lineage>
        <taxon>Viruses</taxon>
        <taxon>Varidnaviria</taxon>
        <taxon>Bamfordvirae</taxon>
        <taxon>Nucleocytoviricota</taxon>
        <taxon>Megaviricetes</taxon>
        <taxon>Imitervirales</taxon>
        <taxon>Mimiviridae</taxon>
        <taxon>Klosneuvirinae</taxon>
    </lineage>
</organism>
<dbReference type="SUPFAM" id="SSF57783">
    <property type="entry name" value="Zinc beta-ribbon"/>
    <property type="match status" value="1"/>
</dbReference>
<gene>
    <name evidence="4" type="ORF">LCMiAC02_02770</name>
</gene>
<dbReference type="PANTHER" id="PTHR11618:SF13">
    <property type="entry name" value="TRANSCRIPTION INITIATION FACTOR IIB"/>
    <property type="match status" value="1"/>
</dbReference>
<dbReference type="Pfam" id="PF00382">
    <property type="entry name" value="TFIIB"/>
    <property type="match status" value="1"/>
</dbReference>
<dbReference type="SUPFAM" id="SSF47954">
    <property type="entry name" value="Cyclin-like"/>
    <property type="match status" value="2"/>
</dbReference>
<evidence type="ECO:0000259" key="3">
    <source>
        <dbReference type="Pfam" id="PF00382"/>
    </source>
</evidence>
<keyword evidence="4" id="KW-0648">Protein biosynthesis</keyword>
<protein>
    <submittedName>
        <fullName evidence="4">Transcription initiation factor IIB</fullName>
    </submittedName>
</protein>
<accession>A0A481Z102</accession>
<dbReference type="EMBL" id="MK500408">
    <property type="protein sequence ID" value="QBK89183.1"/>
    <property type="molecule type" value="Genomic_DNA"/>
</dbReference>
<reference evidence="4" key="1">
    <citation type="journal article" date="2019" name="MBio">
        <title>Virus Genomes from Deep Sea Sediments Expand the Ocean Megavirome and Support Independent Origins of Viral Gigantism.</title>
        <authorList>
            <person name="Backstrom D."/>
            <person name="Yutin N."/>
            <person name="Jorgensen S.L."/>
            <person name="Dharamshi J."/>
            <person name="Homa F."/>
            <person name="Zaremba-Niedwiedzka K."/>
            <person name="Spang A."/>
            <person name="Wolf Y.I."/>
            <person name="Koonin E.V."/>
            <person name="Ettema T.J."/>
        </authorList>
    </citation>
    <scope>NUCLEOTIDE SEQUENCE</scope>
</reference>
<dbReference type="InterPro" id="IPR000812">
    <property type="entry name" value="TFIIB"/>
</dbReference>
<proteinExistence type="predicted"/>
<evidence type="ECO:0000256" key="2">
    <source>
        <dbReference type="ARBA" id="ARBA00023163"/>
    </source>
</evidence>
<dbReference type="GO" id="GO:0097550">
    <property type="term" value="C:transcription preinitiation complex"/>
    <property type="evidence" value="ECO:0007669"/>
    <property type="project" value="TreeGrafter"/>
</dbReference>
<dbReference type="GO" id="GO:0017025">
    <property type="term" value="F:TBP-class protein binding"/>
    <property type="evidence" value="ECO:0007669"/>
    <property type="project" value="InterPro"/>
</dbReference>
<dbReference type="InterPro" id="IPR013150">
    <property type="entry name" value="TFIIB_cyclin"/>
</dbReference>
<dbReference type="CDD" id="cd00043">
    <property type="entry name" value="CYCLIN_SF"/>
    <property type="match status" value="1"/>
</dbReference>
<name>A0A481Z102_9VIRU</name>
<dbReference type="GO" id="GO:0070897">
    <property type="term" value="P:transcription preinitiation complex assembly"/>
    <property type="evidence" value="ECO:0007669"/>
    <property type="project" value="InterPro"/>
</dbReference>
<sequence>MINKDKVSTFFDMEPLLEMKYINDYESLDDNEVYEYLNLVTNQSAKSKKNLKKKTYNYCESCENDNYIIEDYENGINVCRKCGNVLSYVMSSKPEWSNYNNTAQKSINRCSSKINELLPQSSLGTTIMASNRMPIKVEQGWGSMPYRERALWKALQDVKKRCLEANILQCIIDDVQILYKNMSECKYNDGKNKGKRRIIRGNNRKSLIAACVFYACKKKNHERSRAEIAEIFDLKNTDVTKGCKTFMDLLKSTKIVYNIKNSTMNHLIGRHCRKLKIHKIYIEQAIKILNNVKELDMETEHTHTPLSLASGIILLVTDINKLPITKKIIAKEFKVSEVTIAKVYKKLKEYKRILTSNKRTQKILQLKKQKILQLKKKKMLQLKKKKMLPMKKNRVKKKQS</sequence>
<dbReference type="InterPro" id="IPR036915">
    <property type="entry name" value="Cyclin-like_sf"/>
</dbReference>
<dbReference type="PRINTS" id="PR00685">
    <property type="entry name" value="TIFACTORIIB"/>
</dbReference>
<dbReference type="Gene3D" id="1.10.472.10">
    <property type="entry name" value="Cyclin-like"/>
    <property type="match status" value="1"/>
</dbReference>
<dbReference type="Gene3D" id="1.10.472.170">
    <property type="match status" value="1"/>
</dbReference>
<evidence type="ECO:0000313" key="4">
    <source>
        <dbReference type="EMBL" id="QBK89183.1"/>
    </source>
</evidence>
<keyword evidence="2" id="KW-0804">Transcription</keyword>
<keyword evidence="4" id="KW-0396">Initiation factor</keyword>
<evidence type="ECO:0000256" key="1">
    <source>
        <dbReference type="ARBA" id="ARBA00023015"/>
    </source>
</evidence>